<proteinExistence type="predicted"/>
<comment type="caution">
    <text evidence="2">The sequence shown here is derived from an EMBL/GenBank/DDBJ whole genome shotgun (WGS) entry which is preliminary data.</text>
</comment>
<reference evidence="2" key="1">
    <citation type="submission" date="2020-04" db="EMBL/GenBank/DDBJ databases">
        <authorList>
            <person name="Zhang T."/>
        </authorList>
    </citation>
    <scope>NUCLEOTIDE SEQUENCE</scope>
    <source>
        <strain evidence="2">HKST-UBA80</strain>
    </source>
</reference>
<evidence type="ECO:0000313" key="3">
    <source>
        <dbReference type="Proteomes" id="UP000714817"/>
    </source>
</evidence>
<name>A0A955E1D2_UNCKA</name>
<gene>
    <name evidence="2" type="ORF">KDA10_03045</name>
</gene>
<feature type="compositionally biased region" description="Low complexity" evidence="1">
    <location>
        <begin position="209"/>
        <end position="222"/>
    </location>
</feature>
<dbReference type="EMBL" id="JAGQNY010000011">
    <property type="protein sequence ID" value="MCA9302306.1"/>
    <property type="molecule type" value="Genomic_DNA"/>
</dbReference>
<organism evidence="2 3">
    <name type="scientific">candidate division WWE3 bacterium</name>
    <dbReference type="NCBI Taxonomy" id="2053526"/>
    <lineage>
        <taxon>Bacteria</taxon>
        <taxon>Katanobacteria</taxon>
    </lineage>
</organism>
<protein>
    <recommendedName>
        <fullName evidence="4">50S ribosomal protein L7/L12</fullName>
    </recommendedName>
</protein>
<accession>A0A955E1D2</accession>
<evidence type="ECO:0000313" key="2">
    <source>
        <dbReference type="EMBL" id="MCA9302306.1"/>
    </source>
</evidence>
<evidence type="ECO:0008006" key="4">
    <source>
        <dbReference type="Google" id="ProtNLM"/>
    </source>
</evidence>
<dbReference type="AlphaFoldDB" id="A0A955E1D2"/>
<feature type="region of interest" description="Disordered" evidence="1">
    <location>
        <begin position="208"/>
        <end position="230"/>
    </location>
</feature>
<dbReference type="Proteomes" id="UP000714817">
    <property type="component" value="Unassembled WGS sequence"/>
</dbReference>
<evidence type="ECO:0000256" key="1">
    <source>
        <dbReference type="SAM" id="MobiDB-lite"/>
    </source>
</evidence>
<sequence length="240" mass="26120">MDNRDLKERLLNLKSNLAKVISEIDKIYAALDRVEDSPPAKKDPSLLVAAQLPREVDLPVAPVAVEEAANAIETSYLNQVAETDAGIRGSFDGLNLVTLEGETYEVPANYAAKTKLVCGDTLIMQSHEGRNLFKVIDRVPTIEISGIAMKKDDGWFILNADKSYKISDAAADFNKLSEHCEVKVLIPENSSNCNFATFVEAVCEDENKGSTSSADTSEGSSAPKDLSLGNLRVIEDDDLR</sequence>
<reference evidence="2" key="2">
    <citation type="journal article" date="2021" name="Microbiome">
        <title>Successional dynamics and alternative stable states in a saline activated sludge microbial community over 9 years.</title>
        <authorList>
            <person name="Wang Y."/>
            <person name="Ye J."/>
            <person name="Ju F."/>
            <person name="Liu L."/>
            <person name="Boyd J.A."/>
            <person name="Deng Y."/>
            <person name="Parks D.H."/>
            <person name="Jiang X."/>
            <person name="Yin X."/>
            <person name="Woodcroft B.J."/>
            <person name="Tyson G.W."/>
            <person name="Hugenholtz P."/>
            <person name="Polz M.F."/>
            <person name="Zhang T."/>
        </authorList>
    </citation>
    <scope>NUCLEOTIDE SEQUENCE</scope>
    <source>
        <strain evidence="2">HKST-UBA80</strain>
    </source>
</reference>